<dbReference type="PANTHER" id="PTHR13633:SF3">
    <property type="entry name" value="MITOCHONDRIAL TRANSCRIPTION RESCUE FACTOR 1"/>
    <property type="match status" value="1"/>
</dbReference>
<organism evidence="4 5">
    <name type="scientific">Bacillus aquiflavi</name>
    <dbReference type="NCBI Taxonomy" id="2672567"/>
    <lineage>
        <taxon>Bacteria</taxon>
        <taxon>Bacillati</taxon>
        <taxon>Bacillota</taxon>
        <taxon>Bacilli</taxon>
        <taxon>Bacillales</taxon>
        <taxon>Bacillaceae</taxon>
        <taxon>Bacillus</taxon>
    </lineage>
</organism>
<dbReference type="Gene3D" id="3.10.290.10">
    <property type="entry name" value="RNA-binding S4 domain"/>
    <property type="match status" value="1"/>
</dbReference>
<dbReference type="InterPro" id="IPR012677">
    <property type="entry name" value="Nucleotide-bd_a/b_plait_sf"/>
</dbReference>
<dbReference type="Gene3D" id="3.30.70.330">
    <property type="match status" value="1"/>
</dbReference>
<evidence type="ECO:0000313" key="3">
    <source>
        <dbReference type="EMBL" id="MBA4537593.1"/>
    </source>
</evidence>
<dbReference type="AlphaFoldDB" id="A0A6B3VUB1"/>
<keyword evidence="5" id="KW-1185">Reference proteome</keyword>
<gene>
    <name evidence="4" type="ORF">G4D64_10130</name>
    <name evidence="3" type="ORF">H1Z61_10735</name>
</gene>
<dbReference type="InterPro" id="IPR036986">
    <property type="entry name" value="S4_RNA-bd_sf"/>
</dbReference>
<accession>A0A6B3VUB1</accession>
<evidence type="ECO:0000313" key="6">
    <source>
        <dbReference type="Proteomes" id="UP000570010"/>
    </source>
</evidence>
<dbReference type="SUPFAM" id="SSF55174">
    <property type="entry name" value="Alpha-L RNA-binding motif"/>
    <property type="match status" value="1"/>
</dbReference>
<name>A0A6B3VUB1_9BACI</name>
<dbReference type="PANTHER" id="PTHR13633">
    <property type="entry name" value="MITOCHONDRIAL TRANSCRIPTION RESCUE FACTOR 1"/>
    <property type="match status" value="1"/>
</dbReference>
<dbReference type="CDD" id="cd00165">
    <property type="entry name" value="S4"/>
    <property type="match status" value="1"/>
</dbReference>
<proteinExistence type="predicted"/>
<dbReference type="EMBL" id="JAAIWN010000022">
    <property type="protein sequence ID" value="NEY81850.1"/>
    <property type="molecule type" value="Genomic_DNA"/>
</dbReference>
<reference evidence="3 6" key="2">
    <citation type="submission" date="2020-07" db="EMBL/GenBank/DDBJ databases">
        <authorList>
            <person name="Feng H."/>
        </authorList>
    </citation>
    <scope>NUCLEOTIDE SEQUENCE [LARGE SCALE GENOMIC DNA]</scope>
    <source>
        <strain evidence="6">s-12</strain>
        <strain evidence="3">S-12</strain>
    </source>
</reference>
<dbReference type="GO" id="GO:0003723">
    <property type="term" value="F:RNA binding"/>
    <property type="evidence" value="ECO:0007669"/>
    <property type="project" value="UniProtKB-KW"/>
</dbReference>
<evidence type="ECO:0000313" key="5">
    <source>
        <dbReference type="Proteomes" id="UP000472971"/>
    </source>
</evidence>
<evidence type="ECO:0000259" key="2">
    <source>
        <dbReference type="SMART" id="SM00363"/>
    </source>
</evidence>
<dbReference type="PROSITE" id="PS50889">
    <property type="entry name" value="S4"/>
    <property type="match status" value="1"/>
</dbReference>
<dbReference type="InterPro" id="IPR002942">
    <property type="entry name" value="S4_RNA-bd"/>
</dbReference>
<dbReference type="SMART" id="SM00363">
    <property type="entry name" value="S4"/>
    <property type="match status" value="1"/>
</dbReference>
<protein>
    <submittedName>
        <fullName evidence="4">RNA-binding protein</fullName>
    </submittedName>
</protein>
<dbReference type="Pfam" id="PF21278">
    <property type="entry name" value="YlmH_1st"/>
    <property type="match status" value="1"/>
</dbReference>
<dbReference type="RefSeq" id="WP_163242244.1">
    <property type="nucleotide sequence ID" value="NZ_CP082780.1"/>
</dbReference>
<evidence type="ECO:0000313" key="4">
    <source>
        <dbReference type="EMBL" id="NEY81850.1"/>
    </source>
</evidence>
<dbReference type="Proteomes" id="UP000472971">
    <property type="component" value="Unassembled WGS sequence"/>
</dbReference>
<dbReference type="Proteomes" id="UP000570010">
    <property type="component" value="Unassembled WGS sequence"/>
</dbReference>
<dbReference type="EMBL" id="JACEIO010000024">
    <property type="protein sequence ID" value="MBA4537593.1"/>
    <property type="molecule type" value="Genomic_DNA"/>
</dbReference>
<evidence type="ECO:0000256" key="1">
    <source>
        <dbReference type="PROSITE-ProRule" id="PRU00182"/>
    </source>
</evidence>
<dbReference type="InterPro" id="IPR048443">
    <property type="entry name" value="RqcP2_N"/>
</dbReference>
<dbReference type="InterPro" id="IPR040591">
    <property type="entry name" value="RqcP2_RBD"/>
</dbReference>
<sequence length="257" mass="29766">MSIYQHFRQEEKEFIDQVIQWRTYVENAYAQKLTDFLDPREQHILQAMIGTHSNVKWELFGGTDDSERKRALLYPEYLPIEKEDFHITLFQIDYPKKFISIEHRHVLGSLMSLGLKRGKFGDILLNGDNVQFFAAEGISEYIQMELRSIGKAAVTLKKIPLYMAIQEEKCWKEHSITVSSLRVDSVISSMFRISRQKSQLYVQQGLVKVNWTVISQASFICEEGDIISVRGGGRGKVLSIDGKTKKEKWRMIVGIQK</sequence>
<dbReference type="Pfam" id="PF17774">
    <property type="entry name" value="YlmH_RBD"/>
    <property type="match status" value="1"/>
</dbReference>
<feature type="domain" description="RNA-binding S4" evidence="2">
    <location>
        <begin position="181"/>
        <end position="243"/>
    </location>
</feature>
<comment type="caution">
    <text evidence="4">The sequence shown here is derived from an EMBL/GenBank/DDBJ whole genome shotgun (WGS) entry which is preliminary data.</text>
</comment>
<dbReference type="Pfam" id="PF01479">
    <property type="entry name" value="S4"/>
    <property type="match status" value="1"/>
</dbReference>
<reference evidence="4 5" key="1">
    <citation type="submission" date="2020-02" db="EMBL/GenBank/DDBJ databases">
        <title>Bacillus aquiflavi sp. nov., isolated from yellow water of strong flavor Chinese baijiu in Yibin region of China.</title>
        <authorList>
            <person name="Xie J."/>
        </authorList>
    </citation>
    <scope>NUCLEOTIDE SEQUENCE [LARGE SCALE GENOMIC DNA]</scope>
    <source>
        <strain evidence="4 5">3H-10</strain>
    </source>
</reference>
<keyword evidence="1" id="KW-0694">RNA-binding</keyword>
<dbReference type="Gene3D" id="3.30.1370.160">
    <property type="match status" value="1"/>
</dbReference>